<dbReference type="EMBL" id="FQNC01000047">
    <property type="protein sequence ID" value="SGY77150.1"/>
    <property type="molecule type" value="Genomic_DNA"/>
</dbReference>
<evidence type="ECO:0000313" key="3">
    <source>
        <dbReference type="Proteomes" id="UP000249464"/>
    </source>
</evidence>
<feature type="region of interest" description="Disordered" evidence="1">
    <location>
        <begin position="403"/>
        <end position="430"/>
    </location>
</feature>
<name>A0A2X0PDC3_9BASI</name>
<gene>
    <name evidence="2" type="primary">BQ5605_C005g03567</name>
    <name evidence="2" type="ORF">BQ5605_C005G03567</name>
</gene>
<accession>A0A2X0PDC3</accession>
<reference evidence="2 3" key="1">
    <citation type="submission" date="2016-11" db="EMBL/GenBank/DDBJ databases">
        <authorList>
            <person name="Jaros S."/>
            <person name="Januszkiewicz K."/>
            <person name="Wedrychowicz H."/>
        </authorList>
    </citation>
    <scope>NUCLEOTIDE SEQUENCE [LARGE SCALE GENOMIC DNA]</scope>
</reference>
<dbReference type="AlphaFoldDB" id="A0A2X0PDC3"/>
<dbReference type="STRING" id="796604.A0A2X0PDC3"/>
<keyword evidence="3" id="KW-1185">Reference proteome</keyword>
<dbReference type="Proteomes" id="UP000249464">
    <property type="component" value="Unassembled WGS sequence"/>
</dbReference>
<evidence type="ECO:0000256" key="1">
    <source>
        <dbReference type="SAM" id="MobiDB-lite"/>
    </source>
</evidence>
<sequence length="511" mass="57828">MRMGNLNSSYGAAPCTHILSGVRQGDPLAPSLFVLAIEGFACQIRLRVKGIEIAGLQNVREFLFADDACCALHNLSDLDHLNRAIELYERASASKLSNAKPFLYPLGAFRDRPIAPDLGTWRLSDSQFRYLGIQIAEDAGWEDVKASTIARIRSIPMYDLPYAAKCSIINIYCYTKILYYSRFLPAPKSVVKEIEEAAMLAIHGRASDGTQRRPKVSRIDHAKWVFQLRAPDGCFTRHLFDIRIRLRAPNEPTPFTLSRPAPNQHRCPWIWIWWAYFCHPHPKWDHAVRKTTKLLPARWVRYFEAWASVITPNPSELSKSQNLEQWATHVLYFPAGHGIQLSVNPTLFRGPDGEVMTPSSFVNPSKRHQVFIFPHIFPKEHQKVFDLPEQRWKALRKVHRVRSDAEDTGHPLSLGSLHPGSRVASPTSPHPNNRSASCMMCLSEAPECLAHLAVGCPFGPASLVCSVPDPPPSHGLCGLFLFFHSIWKLCRRRRFSSDLLEPITETEFEGL</sequence>
<proteinExistence type="predicted"/>
<protein>
    <submittedName>
        <fullName evidence="2">BQ5605_C005g03567 protein</fullName>
    </submittedName>
</protein>
<organism evidence="2 3">
    <name type="scientific">Microbotryum silenes-dioicae</name>
    <dbReference type="NCBI Taxonomy" id="796604"/>
    <lineage>
        <taxon>Eukaryota</taxon>
        <taxon>Fungi</taxon>
        <taxon>Dikarya</taxon>
        <taxon>Basidiomycota</taxon>
        <taxon>Pucciniomycotina</taxon>
        <taxon>Microbotryomycetes</taxon>
        <taxon>Microbotryales</taxon>
        <taxon>Microbotryaceae</taxon>
        <taxon>Microbotryum</taxon>
    </lineage>
</organism>
<evidence type="ECO:0000313" key="2">
    <source>
        <dbReference type="EMBL" id="SGY77150.1"/>
    </source>
</evidence>